<keyword evidence="1" id="KW-0175">Coiled coil</keyword>
<dbReference type="AlphaFoldDB" id="A0A9X4DCV4"/>
<reference evidence="2" key="1">
    <citation type="submission" date="2022-07" db="EMBL/GenBank/DDBJ databases">
        <title>Multi-strain Analysis of Pseudomonas putida Reveals Metabolic and Genetic Diversity.</title>
        <authorList>
            <person name="Monk J.M."/>
        </authorList>
    </citation>
    <scope>NUCLEOTIDE SEQUENCE</scope>
    <source>
        <strain evidence="2">17633</strain>
    </source>
</reference>
<name>A0A9X4DCV4_9PSED</name>
<organism evidence="2 3">
    <name type="scientific">Pseudomonas asiatica</name>
    <dbReference type="NCBI Taxonomy" id="2219225"/>
    <lineage>
        <taxon>Bacteria</taxon>
        <taxon>Pseudomonadati</taxon>
        <taxon>Pseudomonadota</taxon>
        <taxon>Gammaproteobacteria</taxon>
        <taxon>Pseudomonadales</taxon>
        <taxon>Pseudomonadaceae</taxon>
        <taxon>Pseudomonas</taxon>
    </lineage>
</organism>
<feature type="coiled-coil region" evidence="1">
    <location>
        <begin position="63"/>
        <end position="90"/>
    </location>
</feature>
<proteinExistence type="predicted"/>
<dbReference type="EMBL" id="JANIAM010000018">
    <property type="protein sequence ID" value="MDD2114198.1"/>
    <property type="molecule type" value="Genomic_DNA"/>
</dbReference>
<comment type="caution">
    <text evidence="2">The sequence shown here is derived from an EMBL/GenBank/DDBJ whole genome shotgun (WGS) entry which is preliminary data.</text>
</comment>
<sequence>MSVDIKELKRLARKVAECEDRPEIADEHAEAADALWLHMHCHTILGLIEEIERRDENPNFRAVQSARQEAERLKAESEALRKDAERYRAIRDDIPHADLGRAILDVQSAVEYDSAVDSVMAKECGQ</sequence>
<accession>A0A9X4DCV4</accession>
<dbReference type="RefSeq" id="WP_274120654.1">
    <property type="nucleotide sequence ID" value="NZ_JANIAM010000018.1"/>
</dbReference>
<evidence type="ECO:0000256" key="1">
    <source>
        <dbReference type="SAM" id="Coils"/>
    </source>
</evidence>
<evidence type="ECO:0000313" key="3">
    <source>
        <dbReference type="Proteomes" id="UP001150728"/>
    </source>
</evidence>
<evidence type="ECO:0000313" key="2">
    <source>
        <dbReference type="EMBL" id="MDD2114198.1"/>
    </source>
</evidence>
<dbReference type="Proteomes" id="UP001150728">
    <property type="component" value="Unassembled WGS sequence"/>
</dbReference>
<protein>
    <recommendedName>
        <fullName evidence="4">Ead/Ea22-like family protein</fullName>
    </recommendedName>
</protein>
<gene>
    <name evidence="2" type="ORF">NP554_20675</name>
</gene>
<evidence type="ECO:0008006" key="4">
    <source>
        <dbReference type="Google" id="ProtNLM"/>
    </source>
</evidence>